<dbReference type="SMART" id="SM00382">
    <property type="entry name" value="AAA"/>
    <property type="match status" value="1"/>
</dbReference>
<dbReference type="Proteomes" id="UP001500784">
    <property type="component" value="Unassembled WGS sequence"/>
</dbReference>
<protein>
    <submittedName>
        <fullName evidence="5">ABC transporter ATP-binding protein</fullName>
    </submittedName>
</protein>
<dbReference type="PROSITE" id="PS00211">
    <property type="entry name" value="ABC_TRANSPORTER_1"/>
    <property type="match status" value="1"/>
</dbReference>
<keyword evidence="1" id="KW-0813">Transport</keyword>
<dbReference type="GO" id="GO:0005524">
    <property type="term" value="F:ATP binding"/>
    <property type="evidence" value="ECO:0007669"/>
    <property type="project" value="UniProtKB-KW"/>
</dbReference>
<evidence type="ECO:0000313" key="6">
    <source>
        <dbReference type="Proteomes" id="UP001500784"/>
    </source>
</evidence>
<organism evidence="5 6">
    <name type="scientific">Arthrobacter gandavensis</name>
    <dbReference type="NCBI Taxonomy" id="169960"/>
    <lineage>
        <taxon>Bacteria</taxon>
        <taxon>Bacillati</taxon>
        <taxon>Actinomycetota</taxon>
        <taxon>Actinomycetes</taxon>
        <taxon>Micrococcales</taxon>
        <taxon>Micrococcaceae</taxon>
        <taxon>Arthrobacter</taxon>
    </lineage>
</organism>
<proteinExistence type="predicted"/>
<dbReference type="InterPro" id="IPR017871">
    <property type="entry name" value="ABC_transporter-like_CS"/>
</dbReference>
<evidence type="ECO:0000259" key="4">
    <source>
        <dbReference type="PROSITE" id="PS50893"/>
    </source>
</evidence>
<dbReference type="SUPFAM" id="SSF52540">
    <property type="entry name" value="P-loop containing nucleoside triphosphate hydrolases"/>
    <property type="match status" value="1"/>
</dbReference>
<dbReference type="PANTHER" id="PTHR42781:SF4">
    <property type="entry name" value="SPERMIDINE_PUTRESCINE IMPORT ATP-BINDING PROTEIN POTA"/>
    <property type="match status" value="1"/>
</dbReference>
<feature type="domain" description="ABC transporter" evidence="4">
    <location>
        <begin position="24"/>
        <end position="265"/>
    </location>
</feature>
<dbReference type="Pfam" id="PF00005">
    <property type="entry name" value="ABC_tran"/>
    <property type="match status" value="1"/>
</dbReference>
<reference evidence="6" key="1">
    <citation type="journal article" date="2019" name="Int. J. Syst. Evol. Microbiol.">
        <title>The Global Catalogue of Microorganisms (GCM) 10K type strain sequencing project: providing services to taxonomists for standard genome sequencing and annotation.</title>
        <authorList>
            <consortium name="The Broad Institute Genomics Platform"/>
            <consortium name="The Broad Institute Genome Sequencing Center for Infectious Disease"/>
            <person name="Wu L."/>
            <person name="Ma J."/>
        </authorList>
    </citation>
    <scope>NUCLEOTIDE SEQUENCE [LARGE SCALE GENOMIC DNA]</scope>
    <source>
        <strain evidence="6">JCM 13316</strain>
    </source>
</reference>
<dbReference type="Gene3D" id="3.40.50.300">
    <property type="entry name" value="P-loop containing nucleotide triphosphate hydrolases"/>
    <property type="match status" value="1"/>
</dbReference>
<evidence type="ECO:0000256" key="2">
    <source>
        <dbReference type="ARBA" id="ARBA00022741"/>
    </source>
</evidence>
<gene>
    <name evidence="5" type="ORF">GCM10009688_10090</name>
</gene>
<keyword evidence="2" id="KW-0547">Nucleotide-binding</keyword>
<dbReference type="InterPro" id="IPR027417">
    <property type="entry name" value="P-loop_NTPase"/>
</dbReference>
<dbReference type="PANTHER" id="PTHR42781">
    <property type="entry name" value="SPERMIDINE/PUTRESCINE IMPORT ATP-BINDING PROTEIN POTA"/>
    <property type="match status" value="1"/>
</dbReference>
<dbReference type="InterPro" id="IPR050093">
    <property type="entry name" value="ABC_SmlMolc_Importer"/>
</dbReference>
<dbReference type="Gene3D" id="2.40.50.100">
    <property type="match status" value="1"/>
</dbReference>
<comment type="caution">
    <text evidence="5">The sequence shown here is derived from an EMBL/GenBank/DDBJ whole genome shotgun (WGS) entry which is preliminary data.</text>
</comment>
<dbReference type="RefSeq" id="WP_170287698.1">
    <property type="nucleotide sequence ID" value="NZ_BAAALV010000002.1"/>
</dbReference>
<evidence type="ECO:0000256" key="3">
    <source>
        <dbReference type="ARBA" id="ARBA00022840"/>
    </source>
</evidence>
<keyword evidence="6" id="KW-1185">Reference proteome</keyword>
<sequence length="393" mass="42501">MSLTQIQPLAQGAPAAAEAKPIRLSVQRVVKEFQRHEGEFVNAVDDVSFEVRTGELLVLLGPSGCGKSTLLRCIAGLESPTSGSISISGQPAYDSATGISLAPNDRDVNMMFQSYALWPHMNLLENVAYPLRTAGVKKSAALSRAAEYLDLVSLGGLGKQHPGMISGGQQQRVALARTLISEPSVVLFDEPLSNVDARIRVKLRSLLVRLHKQLEFAAVYVTHDQVEAMGLGTRIAVMRHGRVDQLASPVAVYERPSNRSTAEFIGEANFMEATVSEQSADSMLVKLCGREMQVSRRADDPAFEAAPGDTVTVMIRPEKCRIAPAAAGTGDDAAWHGVVMSRTFSGSHTEYQCQLGEQVVTVWAFGAPDPQLRELSEIEVSIPSEFLRVVTDD</sequence>
<evidence type="ECO:0000256" key="1">
    <source>
        <dbReference type="ARBA" id="ARBA00022448"/>
    </source>
</evidence>
<keyword evidence="3 5" id="KW-0067">ATP-binding</keyword>
<dbReference type="EMBL" id="BAAALV010000002">
    <property type="protein sequence ID" value="GAA1908028.1"/>
    <property type="molecule type" value="Genomic_DNA"/>
</dbReference>
<dbReference type="PROSITE" id="PS50893">
    <property type="entry name" value="ABC_TRANSPORTER_2"/>
    <property type="match status" value="1"/>
</dbReference>
<accession>A0ABP5AAQ5</accession>
<dbReference type="SUPFAM" id="SSF50331">
    <property type="entry name" value="MOP-like"/>
    <property type="match status" value="1"/>
</dbReference>
<name>A0ABP5AAQ5_9MICC</name>
<evidence type="ECO:0000313" key="5">
    <source>
        <dbReference type="EMBL" id="GAA1908028.1"/>
    </source>
</evidence>
<dbReference type="Pfam" id="PF08402">
    <property type="entry name" value="TOBE_2"/>
    <property type="match status" value="1"/>
</dbReference>
<dbReference type="InterPro" id="IPR008995">
    <property type="entry name" value="Mo/tungstate-bd_C_term_dom"/>
</dbReference>
<dbReference type="InterPro" id="IPR013611">
    <property type="entry name" value="Transp-assoc_OB_typ2"/>
</dbReference>
<dbReference type="InterPro" id="IPR003593">
    <property type="entry name" value="AAA+_ATPase"/>
</dbReference>
<dbReference type="InterPro" id="IPR003439">
    <property type="entry name" value="ABC_transporter-like_ATP-bd"/>
</dbReference>